<feature type="transmembrane region" description="Helical" evidence="1">
    <location>
        <begin position="86"/>
        <end position="105"/>
    </location>
</feature>
<sequence>HQDLISLLRLVPESAGVSYPYGSEGYVLGIGDFLCYNLFMLKVLTQKNIYLLMKSYLTMMFNVLIVNGLIIGYYDDNDNKLNYSSTKVYFFPAVTIPIAFGSLVGDENSKAIPNSSLKINKSIVIELAIKGILIESKLYIDKETAMKDAEYLTNELRKVQNAKELSVMHEKCIQLYTKESFLYRIINETLRDNNRTKFETLGPFCYLLYNYAGSMKNKQGKLPDKIVLYRGECITSELVEEYKSTLDKKNVIWKWSQFVSTTKQRDVAEKFGGTSDQGVCIASLSEYTAEDEVLLRPGIRFQINRIEEEIGTEEETEKKTFIVH</sequence>
<dbReference type="AlphaFoldDB" id="A0A8S2MZL4"/>
<feature type="non-terminal residue" evidence="4">
    <location>
        <position position="1"/>
    </location>
</feature>
<keyword evidence="1" id="KW-0812">Transmembrane</keyword>
<protein>
    <recommendedName>
        <fullName evidence="2">ADP ribosyltransferase domain-containing protein</fullName>
    </recommendedName>
</protein>
<dbReference type="InterPro" id="IPR003540">
    <property type="entry name" value="ADP-ribosyltransferase"/>
</dbReference>
<gene>
    <name evidence="3" type="ORF">OVA965_LOCUS22379</name>
    <name evidence="4" type="ORF">TMI583_LOCUS23093</name>
</gene>
<name>A0A8S2MZL4_9BILA</name>
<dbReference type="Proteomes" id="UP000677228">
    <property type="component" value="Unassembled WGS sequence"/>
</dbReference>
<evidence type="ECO:0000259" key="2">
    <source>
        <dbReference type="Pfam" id="PF03496"/>
    </source>
</evidence>
<accession>A0A8S2MZL4</accession>
<proteinExistence type="predicted"/>
<evidence type="ECO:0000313" key="5">
    <source>
        <dbReference type="Proteomes" id="UP000682733"/>
    </source>
</evidence>
<feature type="transmembrane region" description="Helical" evidence="1">
    <location>
        <begin position="26"/>
        <end position="44"/>
    </location>
</feature>
<reference evidence="4" key="1">
    <citation type="submission" date="2021-02" db="EMBL/GenBank/DDBJ databases">
        <authorList>
            <person name="Nowell W R."/>
        </authorList>
    </citation>
    <scope>NUCLEOTIDE SEQUENCE</scope>
</reference>
<dbReference type="EMBL" id="CAJNOK010012606">
    <property type="protein sequence ID" value="CAF1167092.1"/>
    <property type="molecule type" value="Genomic_DNA"/>
</dbReference>
<evidence type="ECO:0000313" key="4">
    <source>
        <dbReference type="EMBL" id="CAF3978554.1"/>
    </source>
</evidence>
<evidence type="ECO:0000256" key="1">
    <source>
        <dbReference type="SAM" id="Phobius"/>
    </source>
</evidence>
<dbReference type="EMBL" id="CAJOBA010034130">
    <property type="protein sequence ID" value="CAF3978554.1"/>
    <property type="molecule type" value="Genomic_DNA"/>
</dbReference>
<keyword evidence="1" id="KW-1133">Transmembrane helix</keyword>
<dbReference type="GO" id="GO:0005576">
    <property type="term" value="C:extracellular region"/>
    <property type="evidence" value="ECO:0007669"/>
    <property type="project" value="InterPro"/>
</dbReference>
<dbReference type="Proteomes" id="UP000682733">
    <property type="component" value="Unassembled WGS sequence"/>
</dbReference>
<dbReference type="Pfam" id="PF03496">
    <property type="entry name" value="ADPrib_exo_Tox"/>
    <property type="match status" value="1"/>
</dbReference>
<feature type="domain" description="ADP ribosyltransferase" evidence="2">
    <location>
        <begin position="160"/>
        <end position="317"/>
    </location>
</feature>
<evidence type="ECO:0000313" key="3">
    <source>
        <dbReference type="EMBL" id="CAF1167092.1"/>
    </source>
</evidence>
<dbReference type="Gene3D" id="3.90.176.10">
    <property type="entry name" value="Toxin ADP-ribosyltransferase, Chain A, domain 1"/>
    <property type="match status" value="1"/>
</dbReference>
<organism evidence="4 5">
    <name type="scientific">Didymodactylos carnosus</name>
    <dbReference type="NCBI Taxonomy" id="1234261"/>
    <lineage>
        <taxon>Eukaryota</taxon>
        <taxon>Metazoa</taxon>
        <taxon>Spiralia</taxon>
        <taxon>Gnathifera</taxon>
        <taxon>Rotifera</taxon>
        <taxon>Eurotatoria</taxon>
        <taxon>Bdelloidea</taxon>
        <taxon>Philodinida</taxon>
        <taxon>Philodinidae</taxon>
        <taxon>Didymodactylos</taxon>
    </lineage>
</organism>
<comment type="caution">
    <text evidence="4">The sequence shown here is derived from an EMBL/GenBank/DDBJ whole genome shotgun (WGS) entry which is preliminary data.</text>
</comment>
<dbReference type="SUPFAM" id="SSF56399">
    <property type="entry name" value="ADP-ribosylation"/>
    <property type="match status" value="1"/>
</dbReference>
<feature type="transmembrane region" description="Helical" evidence="1">
    <location>
        <begin position="56"/>
        <end position="74"/>
    </location>
</feature>
<dbReference type="PROSITE" id="PS51996">
    <property type="entry name" value="TR_MART"/>
    <property type="match status" value="1"/>
</dbReference>
<keyword evidence="1" id="KW-0472">Membrane</keyword>